<dbReference type="Proteomes" id="UP001281147">
    <property type="component" value="Unassembled WGS sequence"/>
</dbReference>
<comment type="caution">
    <text evidence="1">The sequence shown here is derived from an EMBL/GenBank/DDBJ whole genome shotgun (WGS) entry which is preliminary data.</text>
</comment>
<organism evidence="1 2">
    <name type="scientific">Vermiconidia calcicola</name>
    <dbReference type="NCBI Taxonomy" id="1690605"/>
    <lineage>
        <taxon>Eukaryota</taxon>
        <taxon>Fungi</taxon>
        <taxon>Dikarya</taxon>
        <taxon>Ascomycota</taxon>
        <taxon>Pezizomycotina</taxon>
        <taxon>Dothideomycetes</taxon>
        <taxon>Dothideomycetidae</taxon>
        <taxon>Mycosphaerellales</taxon>
        <taxon>Extremaceae</taxon>
        <taxon>Vermiconidia</taxon>
    </lineage>
</organism>
<sequence length="252" mass="27475">MCLLLEPRCQNHKEWVLWKGRRAQPQIAPRISASDPSASFGYTDLGGNQVRDSRQVKETDELAFRGPFKAPYPSSYNDPCEHCRALDKVVCLATWDPDCKNFDKYRDNPIHPHGRHPPAVPGAAQNDWGIREEFDLVLATVARQPPGWTGGTQAFEQGTQQQTATVPAHGVQVQQIQRPQSRGAQAGPSGSNARPQGQQQSREGGSNRGTIPPKPTGQVTQRQASGDPKGRQGAPRDGKKGQGSGGARPHLR</sequence>
<proteinExistence type="predicted"/>
<evidence type="ECO:0000313" key="2">
    <source>
        <dbReference type="Proteomes" id="UP001281147"/>
    </source>
</evidence>
<gene>
    <name evidence="1" type="ORF">LTR37_002770</name>
</gene>
<name>A0ACC3NUJ3_9PEZI</name>
<evidence type="ECO:0000313" key="1">
    <source>
        <dbReference type="EMBL" id="KAK3721954.1"/>
    </source>
</evidence>
<protein>
    <submittedName>
        <fullName evidence="1">Uncharacterized protein</fullName>
    </submittedName>
</protein>
<accession>A0ACC3NUJ3</accession>
<keyword evidence="2" id="KW-1185">Reference proteome</keyword>
<reference evidence="1" key="1">
    <citation type="submission" date="2023-07" db="EMBL/GenBank/DDBJ databases">
        <title>Black Yeasts Isolated from many extreme environments.</title>
        <authorList>
            <person name="Coleine C."/>
            <person name="Stajich J.E."/>
            <person name="Selbmann L."/>
        </authorList>
    </citation>
    <scope>NUCLEOTIDE SEQUENCE</scope>
    <source>
        <strain evidence="1">CCFEE 5714</strain>
    </source>
</reference>
<dbReference type="EMBL" id="JAUTXU010000015">
    <property type="protein sequence ID" value="KAK3721954.1"/>
    <property type="molecule type" value="Genomic_DNA"/>
</dbReference>